<evidence type="ECO:0000313" key="3">
    <source>
        <dbReference type="Proteomes" id="UP000241639"/>
    </source>
</evidence>
<keyword evidence="1" id="KW-0472">Membrane</keyword>
<dbReference type="EMBL" id="PZZP01000001">
    <property type="protein sequence ID" value="PTM58529.1"/>
    <property type="molecule type" value="Genomic_DNA"/>
</dbReference>
<dbReference type="AlphaFoldDB" id="A0A2T4Z9G7"/>
<protein>
    <submittedName>
        <fullName evidence="2">Small integral membrane protein DUF2273</fullName>
    </submittedName>
</protein>
<gene>
    <name evidence="2" type="ORF">C8J48_1114</name>
</gene>
<dbReference type="InterPro" id="IPR018730">
    <property type="entry name" value="DUF2273"/>
</dbReference>
<dbReference type="RefSeq" id="WP_107725325.1">
    <property type="nucleotide sequence ID" value="NZ_PZZP01000001.1"/>
</dbReference>
<proteinExistence type="predicted"/>
<sequence length="72" mass="8359">MERIWDTHRGRLIGLVIGVVLGLIYLIVGFWKTVAFGMFVLVGFLIGQQWDDRDGLKEMLESINPGKWLRKR</sequence>
<accession>A0A2T4Z9G7</accession>
<evidence type="ECO:0000256" key="1">
    <source>
        <dbReference type="SAM" id="Phobius"/>
    </source>
</evidence>
<comment type="caution">
    <text evidence="2">The sequence shown here is derived from an EMBL/GenBank/DDBJ whole genome shotgun (WGS) entry which is preliminary data.</text>
</comment>
<keyword evidence="1" id="KW-0812">Transmembrane</keyword>
<keyword evidence="1" id="KW-1133">Transmembrane helix</keyword>
<dbReference type="Proteomes" id="UP000241639">
    <property type="component" value="Unassembled WGS sequence"/>
</dbReference>
<keyword evidence="3" id="KW-1185">Reference proteome</keyword>
<name>A0A2T4Z9G7_9BACL</name>
<organism evidence="2 3">
    <name type="scientific">Desmospora activa DSM 45169</name>
    <dbReference type="NCBI Taxonomy" id="1121389"/>
    <lineage>
        <taxon>Bacteria</taxon>
        <taxon>Bacillati</taxon>
        <taxon>Bacillota</taxon>
        <taxon>Bacilli</taxon>
        <taxon>Bacillales</taxon>
        <taxon>Thermoactinomycetaceae</taxon>
        <taxon>Desmospora</taxon>
    </lineage>
</organism>
<reference evidence="2 3" key="1">
    <citation type="submission" date="2018-04" db="EMBL/GenBank/DDBJ databases">
        <title>Genomic Encyclopedia of Archaeal and Bacterial Type Strains, Phase II (KMG-II): from individual species to whole genera.</title>
        <authorList>
            <person name="Goeker M."/>
        </authorList>
    </citation>
    <scope>NUCLEOTIDE SEQUENCE [LARGE SCALE GENOMIC DNA]</scope>
    <source>
        <strain evidence="2 3">DSM 45169</strain>
    </source>
</reference>
<dbReference type="Pfam" id="PF10031">
    <property type="entry name" value="DUF2273"/>
    <property type="match status" value="1"/>
</dbReference>
<dbReference type="OrthoDB" id="1798631at2"/>
<feature type="transmembrane region" description="Helical" evidence="1">
    <location>
        <begin position="12"/>
        <end position="28"/>
    </location>
</feature>
<evidence type="ECO:0000313" key="2">
    <source>
        <dbReference type="EMBL" id="PTM58529.1"/>
    </source>
</evidence>